<proteinExistence type="predicted"/>
<name>A0A9D3W0Z6_9ROSI</name>
<organism evidence="2 3">
    <name type="scientific">Gossypium stocksii</name>
    <dbReference type="NCBI Taxonomy" id="47602"/>
    <lineage>
        <taxon>Eukaryota</taxon>
        <taxon>Viridiplantae</taxon>
        <taxon>Streptophyta</taxon>
        <taxon>Embryophyta</taxon>
        <taxon>Tracheophyta</taxon>
        <taxon>Spermatophyta</taxon>
        <taxon>Magnoliopsida</taxon>
        <taxon>eudicotyledons</taxon>
        <taxon>Gunneridae</taxon>
        <taxon>Pentapetalae</taxon>
        <taxon>rosids</taxon>
        <taxon>malvids</taxon>
        <taxon>Malvales</taxon>
        <taxon>Malvaceae</taxon>
        <taxon>Malvoideae</taxon>
        <taxon>Gossypium</taxon>
    </lineage>
</organism>
<evidence type="ECO:0000259" key="1">
    <source>
        <dbReference type="Pfam" id="PF00078"/>
    </source>
</evidence>
<dbReference type="AlphaFoldDB" id="A0A9D3W0Z6"/>
<dbReference type="EMBL" id="JAIQCV010000004">
    <property type="protein sequence ID" value="KAH1105925.1"/>
    <property type="molecule type" value="Genomic_DNA"/>
</dbReference>
<dbReference type="Proteomes" id="UP000828251">
    <property type="component" value="Unassembled WGS sequence"/>
</dbReference>
<dbReference type="Pfam" id="PF00078">
    <property type="entry name" value="RVT_1"/>
    <property type="match status" value="1"/>
</dbReference>
<evidence type="ECO:0000313" key="3">
    <source>
        <dbReference type="Proteomes" id="UP000828251"/>
    </source>
</evidence>
<dbReference type="PANTHER" id="PTHR46890:SF48">
    <property type="entry name" value="RNA-DIRECTED DNA POLYMERASE"/>
    <property type="match status" value="1"/>
</dbReference>
<dbReference type="InterPro" id="IPR000477">
    <property type="entry name" value="RT_dom"/>
</dbReference>
<dbReference type="InterPro" id="IPR043502">
    <property type="entry name" value="DNA/RNA_pol_sf"/>
</dbReference>
<comment type="caution">
    <text evidence="2">The sequence shown here is derived from an EMBL/GenBank/DDBJ whole genome shotgun (WGS) entry which is preliminary data.</text>
</comment>
<dbReference type="OrthoDB" id="1002573at2759"/>
<accession>A0A9D3W0Z6</accession>
<feature type="domain" description="Reverse transcriptase" evidence="1">
    <location>
        <begin position="201"/>
        <end position="301"/>
    </location>
</feature>
<dbReference type="PANTHER" id="PTHR46890">
    <property type="entry name" value="NON-LTR RETROLELEMENT REVERSE TRANSCRIPTASE-LIKE PROTEIN-RELATED"/>
    <property type="match status" value="1"/>
</dbReference>
<sequence length="448" mass="51944">MYRKLERIEIEHDRTNLEFLNQVNMDVKEELENVLHHEEVLSRKNGHCDWLVLRDCNTKFFHSRTLRRCKQNKITTLKNGFGELIMDDYQLKLEAVKFYSNLYGEHFGPMRDFPSVTFPCLKDEDFNILNKRVSNEEIKVALFDMAPFKALRSDGYHALFYQSQWDYVGKSICTWVSEVFKGKSIDLELNNSFIVLIPKVQNPVDFSHFRPISLCSVLYKLVMNIIANRFKMVFLRLLAPKQVGFIVGRNITDKIIIAQEVIHSMRGTKKKRKWMAIKINLEKAYDRVRWDFIEVSLEAVERVHSKLSSWDASQLSLSGRVTLAQSILLSISSYFIQTMMVPKGFGVPEEIINKIIGVPTPDPSSDGSVKFDEGFTTNGGCVRDHNEDSSGNSNSVLVRKIHHILKRVKQWKIQYIPKEKNLIADSLAKSVRTRRLGLRLFEDHPLKV</sequence>
<protein>
    <recommendedName>
        <fullName evidence="1">Reverse transcriptase domain-containing protein</fullName>
    </recommendedName>
</protein>
<evidence type="ECO:0000313" key="2">
    <source>
        <dbReference type="EMBL" id="KAH1105925.1"/>
    </source>
</evidence>
<gene>
    <name evidence="2" type="ORF">J1N35_009693</name>
</gene>
<dbReference type="SUPFAM" id="SSF56672">
    <property type="entry name" value="DNA/RNA polymerases"/>
    <property type="match status" value="1"/>
</dbReference>
<keyword evidence="3" id="KW-1185">Reference proteome</keyword>
<dbReference type="InterPro" id="IPR052343">
    <property type="entry name" value="Retrotransposon-Effector_Assoc"/>
</dbReference>
<reference evidence="2 3" key="1">
    <citation type="journal article" date="2021" name="Plant Biotechnol. J.">
        <title>Multi-omics assisted identification of the key and species-specific regulatory components of drought-tolerant mechanisms in Gossypium stocksii.</title>
        <authorList>
            <person name="Yu D."/>
            <person name="Ke L."/>
            <person name="Zhang D."/>
            <person name="Wu Y."/>
            <person name="Sun Y."/>
            <person name="Mei J."/>
            <person name="Sun J."/>
            <person name="Sun Y."/>
        </authorList>
    </citation>
    <scope>NUCLEOTIDE SEQUENCE [LARGE SCALE GENOMIC DNA]</scope>
    <source>
        <strain evidence="3">cv. E1</strain>
        <tissue evidence="2">Leaf</tissue>
    </source>
</reference>